<dbReference type="RefSeq" id="WP_211084989.1">
    <property type="nucleotide sequence ID" value="NZ_JABAEK010000007.1"/>
</dbReference>
<dbReference type="EMBL" id="JABAEK010000007">
    <property type="protein sequence ID" value="NLQ17821.1"/>
    <property type="molecule type" value="Genomic_DNA"/>
</dbReference>
<dbReference type="Proteomes" id="UP000586067">
    <property type="component" value="Unassembled WGS sequence"/>
</dbReference>
<gene>
    <name evidence="1" type="ORF">HGG82_09300</name>
</gene>
<proteinExistence type="predicted"/>
<feature type="non-terminal residue" evidence="1">
    <location>
        <position position="1"/>
    </location>
</feature>
<organism evidence="1 2">
    <name type="scientific">Marinomonas profundi</name>
    <dbReference type="NCBI Taxonomy" id="2726122"/>
    <lineage>
        <taxon>Bacteria</taxon>
        <taxon>Pseudomonadati</taxon>
        <taxon>Pseudomonadota</taxon>
        <taxon>Gammaproteobacteria</taxon>
        <taxon>Oceanospirillales</taxon>
        <taxon>Oceanospirillaceae</taxon>
        <taxon>Marinomonas</taxon>
    </lineage>
</organism>
<comment type="caution">
    <text evidence="1">The sequence shown here is derived from an EMBL/GenBank/DDBJ whole genome shotgun (WGS) entry which is preliminary data.</text>
</comment>
<dbReference type="AlphaFoldDB" id="A0A847R1Z6"/>
<evidence type="ECO:0000313" key="1">
    <source>
        <dbReference type="EMBL" id="NLQ17821.1"/>
    </source>
</evidence>
<evidence type="ECO:0000313" key="2">
    <source>
        <dbReference type="Proteomes" id="UP000586067"/>
    </source>
</evidence>
<keyword evidence="2" id="KW-1185">Reference proteome</keyword>
<sequence length="126" mass="14782">WMITTRSFTTTQNKLNDKNADLRALTEEVPGTDFKTSNKKMICSFCFFQKPKEFLNEREYRFLSEKPGLKHYRIESLSKVIIGERMDKSDKAVLLNTLEGLGLLNKVEYAITKKNSFKIHIEKREE</sequence>
<name>A0A847R1Z6_9GAMM</name>
<reference evidence="1 2" key="1">
    <citation type="submission" date="2020-04" db="EMBL/GenBank/DDBJ databases">
        <title>Marinomonas sp. M1K-6 isolated from the deep seawater of the Mariana Trench.</title>
        <authorList>
            <person name="Li Y."/>
        </authorList>
    </citation>
    <scope>NUCLEOTIDE SEQUENCE [LARGE SCALE GENOMIC DNA]</scope>
    <source>
        <strain evidence="1 2">M1K-6</strain>
    </source>
</reference>
<protein>
    <submittedName>
        <fullName evidence="1">Uncharacterized protein</fullName>
    </submittedName>
</protein>
<accession>A0A847R1Z6</accession>